<protein>
    <recommendedName>
        <fullName evidence="3">Rhodanese-related sulfurtransferase</fullName>
    </recommendedName>
</protein>
<dbReference type="InterPro" id="IPR028228">
    <property type="entry name" value="Imm53"/>
</dbReference>
<gene>
    <name evidence="1" type="ORF">FFM53_000985</name>
</gene>
<reference evidence="1 2" key="1">
    <citation type="submission" date="2020-05" db="EMBL/GenBank/DDBJ databases">
        <title>Genome sequences of pea root nodulating Rhizobium spp.</title>
        <authorList>
            <person name="Rahi P."/>
        </authorList>
    </citation>
    <scope>NUCLEOTIDE SEQUENCE [LARGE SCALE GENOMIC DNA]</scope>
    <source>
        <strain evidence="2">JKLM 12A2</strain>
    </source>
</reference>
<organism evidence="1 2">
    <name type="scientific">Rhizobium indicum</name>
    <dbReference type="NCBI Taxonomy" id="2583231"/>
    <lineage>
        <taxon>Bacteria</taxon>
        <taxon>Pseudomonadati</taxon>
        <taxon>Pseudomonadota</taxon>
        <taxon>Alphaproteobacteria</taxon>
        <taxon>Hyphomicrobiales</taxon>
        <taxon>Rhizobiaceae</taxon>
        <taxon>Rhizobium/Agrobacterium group</taxon>
        <taxon>Rhizobium</taxon>
    </lineage>
</organism>
<name>A0ABX6P9T4_9HYPH</name>
<proteinExistence type="predicted"/>
<evidence type="ECO:0000313" key="2">
    <source>
        <dbReference type="Proteomes" id="UP000305673"/>
    </source>
</evidence>
<keyword evidence="2" id="KW-1185">Reference proteome</keyword>
<evidence type="ECO:0000313" key="1">
    <source>
        <dbReference type="EMBL" id="QKK15044.1"/>
    </source>
</evidence>
<dbReference type="RefSeq" id="WP_138329381.1">
    <property type="nucleotide sequence ID" value="NZ_CP054021.1"/>
</dbReference>
<evidence type="ECO:0008006" key="3">
    <source>
        <dbReference type="Google" id="ProtNLM"/>
    </source>
</evidence>
<dbReference type="Proteomes" id="UP000305673">
    <property type="component" value="Chromosome"/>
</dbReference>
<accession>A0ABX6P9T4</accession>
<dbReference type="Pfam" id="PF15580">
    <property type="entry name" value="Imm53"/>
    <property type="match status" value="1"/>
</dbReference>
<sequence length="94" mass="10988">MDTVSRLCAWFERQCVGEWHEDRGVKIDTIDNPGWSMKVDLTGTALQDKDFQEIRVERSDRDWFVARRNDQAFEAFGGSISLNEMIENFLAWAE</sequence>
<dbReference type="EMBL" id="CP054021">
    <property type="protein sequence ID" value="QKK15044.1"/>
    <property type="molecule type" value="Genomic_DNA"/>
</dbReference>